<dbReference type="PROSITE" id="PS51462">
    <property type="entry name" value="NUDIX"/>
    <property type="match status" value="1"/>
</dbReference>
<evidence type="ECO:0000256" key="2">
    <source>
        <dbReference type="ARBA" id="ARBA00022801"/>
    </source>
</evidence>
<comment type="cofactor">
    <cofactor evidence="1">
        <name>Mg(2+)</name>
        <dbReference type="ChEBI" id="CHEBI:18420"/>
    </cofactor>
</comment>
<dbReference type="SUPFAM" id="SSF55811">
    <property type="entry name" value="Nudix"/>
    <property type="match status" value="1"/>
</dbReference>
<keyword evidence="5" id="KW-1185">Reference proteome</keyword>
<keyword evidence="2" id="KW-0378">Hydrolase</keyword>
<name>A0ABY2KHF2_9RHOB</name>
<dbReference type="EMBL" id="RPEM01000016">
    <property type="protein sequence ID" value="TGD41712.1"/>
    <property type="molecule type" value="Genomic_DNA"/>
</dbReference>
<dbReference type="Pfam" id="PF00293">
    <property type="entry name" value="NUDIX"/>
    <property type="match status" value="1"/>
</dbReference>
<dbReference type="PANTHER" id="PTHR43046:SF15">
    <property type="entry name" value="MUTT_NUDIX FAMILY PROTEIN"/>
    <property type="match status" value="1"/>
</dbReference>
<dbReference type="Proteomes" id="UP000297741">
    <property type="component" value="Unassembled WGS sequence"/>
</dbReference>
<protein>
    <submittedName>
        <fullName evidence="4">NUDIX domain-containing protein</fullName>
    </submittedName>
</protein>
<evidence type="ECO:0000256" key="1">
    <source>
        <dbReference type="ARBA" id="ARBA00001946"/>
    </source>
</evidence>
<feature type="domain" description="Nudix hydrolase" evidence="3">
    <location>
        <begin position="21"/>
        <end position="161"/>
    </location>
</feature>
<proteinExistence type="predicted"/>
<dbReference type="CDD" id="cd02883">
    <property type="entry name" value="NUDIX_Hydrolase"/>
    <property type="match status" value="1"/>
</dbReference>
<evidence type="ECO:0000259" key="3">
    <source>
        <dbReference type="PROSITE" id="PS51462"/>
    </source>
</evidence>
<evidence type="ECO:0000313" key="4">
    <source>
        <dbReference type="EMBL" id="TGD41712.1"/>
    </source>
</evidence>
<dbReference type="InterPro" id="IPR020084">
    <property type="entry name" value="NUDIX_hydrolase_CS"/>
</dbReference>
<dbReference type="InterPro" id="IPR000086">
    <property type="entry name" value="NUDIX_hydrolase_dom"/>
</dbReference>
<gene>
    <name evidence="4" type="ORF">EEB11_17425</name>
</gene>
<dbReference type="PROSITE" id="PS00893">
    <property type="entry name" value="NUDIX_BOX"/>
    <property type="match status" value="1"/>
</dbReference>
<comment type="caution">
    <text evidence="4">The sequence shown here is derived from an EMBL/GenBank/DDBJ whole genome shotgun (WGS) entry which is preliminary data.</text>
</comment>
<evidence type="ECO:0000313" key="5">
    <source>
        <dbReference type="Proteomes" id="UP000297741"/>
    </source>
</evidence>
<organism evidence="4 5">
    <name type="scientific">Pseudotabrizicola sediminis</name>
    <dbReference type="NCBI Taxonomy" id="2486418"/>
    <lineage>
        <taxon>Bacteria</taxon>
        <taxon>Pseudomonadati</taxon>
        <taxon>Pseudomonadota</taxon>
        <taxon>Alphaproteobacteria</taxon>
        <taxon>Rhodobacterales</taxon>
        <taxon>Paracoccaceae</taxon>
        <taxon>Pseudotabrizicola</taxon>
    </lineage>
</organism>
<sequence length="175" mass="20097">MRLITKLVHPDVKATTGAILTRRAARGIVLRETLILLLFTERYNDFSFPGGGVAEGEDLMDGLRRELEEETGASNVRVQRNYGYIEELRPHWQPGFALMNMTSHFYFCDIDPELRATKMEDYEKANGMRPVWVDLEEAIAHNRGVMQRREASMGMSIQRETFMLEEIVNDLTKAA</sequence>
<accession>A0ABY2KHF2</accession>
<dbReference type="PANTHER" id="PTHR43046">
    <property type="entry name" value="GDP-MANNOSE MANNOSYL HYDROLASE"/>
    <property type="match status" value="1"/>
</dbReference>
<reference evidence="4 5" key="1">
    <citation type="submission" date="2018-11" db="EMBL/GenBank/DDBJ databases">
        <title>Tabrizicola sp. isolated from sediment of alpine lake.</title>
        <authorList>
            <person name="Liu Z."/>
        </authorList>
    </citation>
    <scope>NUCLEOTIDE SEQUENCE [LARGE SCALE GENOMIC DNA]</scope>
    <source>
        <strain evidence="4 5">DRYC-M-16</strain>
    </source>
</reference>
<dbReference type="Gene3D" id="3.90.79.10">
    <property type="entry name" value="Nucleoside Triphosphate Pyrophosphohydrolase"/>
    <property type="match status" value="1"/>
</dbReference>
<dbReference type="InterPro" id="IPR015797">
    <property type="entry name" value="NUDIX_hydrolase-like_dom_sf"/>
</dbReference>